<feature type="transmembrane region" description="Helical" evidence="5">
    <location>
        <begin position="252"/>
        <end position="273"/>
    </location>
</feature>
<dbReference type="PANTHER" id="PTHR10846">
    <property type="entry name" value="SODIUM/POTASSIUM/CALCIUM EXCHANGER"/>
    <property type="match status" value="1"/>
</dbReference>
<dbReference type="AlphaFoldDB" id="A0A5E4LM13"/>
<sequence length="326" mass="35269">MIIEIVLAIVGLYLILKGSEWVTDASIPLARHLNTTYVAVGLVLVSVLLSLPELLVSLSATFRGYNGIGVGVILGSIIVNIGLIIGISAIIHPLKIPRHVITRDAVFMVIATIVVSLLALGDMQVSRRDGIILLLLYIPYLINIYEQEKELAITERRKESDRIARTLQFIGKVGGAEIVVHNPIWIFIGGMLMLLVGSELFTNVLIMLANNFAIPELLIGLTLGALGPSIPNLAAALQAVKREYDELAVSETIGSNIFTLMITLGIVAIANPLTIDNTTAIVTAPALLIVTLVFFGFVLTGRVSRRAGLVLFILYILTIVAEIMFR</sequence>
<evidence type="ECO:0000256" key="5">
    <source>
        <dbReference type="SAM" id="Phobius"/>
    </source>
</evidence>
<feature type="transmembrane region" description="Helical" evidence="5">
    <location>
        <begin position="105"/>
        <end position="123"/>
    </location>
</feature>
<reference evidence="7 8" key="1">
    <citation type="submission" date="2019-08" db="EMBL/GenBank/DDBJ databases">
        <authorList>
            <person name="Vazquez-Campos X."/>
        </authorList>
    </citation>
    <scope>NUCLEOTIDE SEQUENCE [LARGE SCALE GENOMIC DNA]</scope>
    <source>
        <strain evidence="7">LFW-283_2</strain>
    </source>
</reference>
<feature type="transmembrane region" description="Helical" evidence="5">
    <location>
        <begin position="68"/>
        <end position="93"/>
    </location>
</feature>
<dbReference type="InterPro" id="IPR044880">
    <property type="entry name" value="NCX_ion-bd_dom_sf"/>
</dbReference>
<dbReference type="GO" id="GO:0005886">
    <property type="term" value="C:plasma membrane"/>
    <property type="evidence" value="ECO:0007669"/>
    <property type="project" value="TreeGrafter"/>
</dbReference>
<dbReference type="Proteomes" id="UP000789941">
    <property type="component" value="Unassembled WGS sequence"/>
</dbReference>
<name>A0A5E4LM13_9ARCH</name>
<feature type="transmembrane region" description="Helical" evidence="5">
    <location>
        <begin position="280"/>
        <end position="301"/>
    </location>
</feature>
<evidence type="ECO:0000313" key="8">
    <source>
        <dbReference type="Proteomes" id="UP000789941"/>
    </source>
</evidence>
<accession>A0A5E4LM13</accession>
<evidence type="ECO:0000256" key="4">
    <source>
        <dbReference type="ARBA" id="ARBA00023136"/>
    </source>
</evidence>
<dbReference type="EMBL" id="CABMJJ010000001">
    <property type="protein sequence ID" value="VVC02571.1"/>
    <property type="molecule type" value="Genomic_DNA"/>
</dbReference>
<feature type="transmembrane region" description="Helical" evidence="5">
    <location>
        <begin position="307"/>
        <end position="325"/>
    </location>
</feature>
<evidence type="ECO:0000313" key="7">
    <source>
        <dbReference type="EMBL" id="VVC02571.1"/>
    </source>
</evidence>
<protein>
    <submittedName>
        <fullName evidence="7">Sodium/calcium exchanger MaX1</fullName>
    </submittedName>
</protein>
<dbReference type="Gene3D" id="1.20.1420.30">
    <property type="entry name" value="NCX, central ion-binding region"/>
    <property type="match status" value="1"/>
</dbReference>
<dbReference type="GO" id="GO:0008273">
    <property type="term" value="F:calcium, potassium:sodium antiporter activity"/>
    <property type="evidence" value="ECO:0007669"/>
    <property type="project" value="TreeGrafter"/>
</dbReference>
<evidence type="ECO:0000256" key="3">
    <source>
        <dbReference type="ARBA" id="ARBA00022989"/>
    </source>
</evidence>
<comment type="subcellular location">
    <subcellularLocation>
        <location evidence="1">Membrane</location>
        <topology evidence="1">Multi-pass membrane protein</topology>
    </subcellularLocation>
</comment>
<feature type="domain" description="Sodium/calcium exchanger membrane region" evidence="6">
    <location>
        <begin position="184"/>
        <end position="321"/>
    </location>
</feature>
<dbReference type="GO" id="GO:0005262">
    <property type="term" value="F:calcium channel activity"/>
    <property type="evidence" value="ECO:0007669"/>
    <property type="project" value="TreeGrafter"/>
</dbReference>
<dbReference type="GO" id="GO:0006874">
    <property type="term" value="P:intracellular calcium ion homeostasis"/>
    <property type="evidence" value="ECO:0007669"/>
    <property type="project" value="TreeGrafter"/>
</dbReference>
<comment type="caution">
    <text evidence="7">The sequence shown here is derived from an EMBL/GenBank/DDBJ whole genome shotgun (WGS) entry which is preliminary data.</text>
</comment>
<feature type="transmembrane region" description="Helical" evidence="5">
    <location>
        <begin position="184"/>
        <end position="206"/>
    </location>
</feature>
<gene>
    <name evidence="7" type="primary">maX1</name>
    <name evidence="7" type="ORF">LFW2832_00085</name>
</gene>
<evidence type="ECO:0000256" key="1">
    <source>
        <dbReference type="ARBA" id="ARBA00004141"/>
    </source>
</evidence>
<feature type="domain" description="Sodium/calcium exchanger membrane region" evidence="6">
    <location>
        <begin position="5"/>
        <end position="142"/>
    </location>
</feature>
<evidence type="ECO:0000256" key="2">
    <source>
        <dbReference type="ARBA" id="ARBA00022692"/>
    </source>
</evidence>
<dbReference type="NCBIfam" id="TIGR00367">
    <property type="entry name" value="calcium/sodium antiporter"/>
    <property type="match status" value="1"/>
</dbReference>
<dbReference type="Pfam" id="PF01699">
    <property type="entry name" value="Na_Ca_ex"/>
    <property type="match status" value="2"/>
</dbReference>
<keyword evidence="4 5" id="KW-0472">Membrane</keyword>
<dbReference type="InterPro" id="IPR004481">
    <property type="entry name" value="K/Na/Ca-exchanger"/>
</dbReference>
<feature type="transmembrane region" description="Helical" evidence="5">
    <location>
        <begin position="218"/>
        <end position="240"/>
    </location>
</feature>
<keyword evidence="2 5" id="KW-0812">Transmembrane</keyword>
<organism evidence="7 8">
    <name type="scientific">Candidatus Bilamarchaeum dharawalense</name>
    <dbReference type="NCBI Taxonomy" id="2885759"/>
    <lineage>
        <taxon>Archaea</taxon>
        <taxon>Candidatus Micrarchaeota</taxon>
        <taxon>Candidatus Micrarchaeia</taxon>
        <taxon>Candidatus Anstonellales</taxon>
        <taxon>Candidatus Bilamarchaeaceae</taxon>
        <taxon>Candidatus Bilamarchaeum</taxon>
    </lineage>
</organism>
<feature type="transmembrane region" description="Helical" evidence="5">
    <location>
        <begin position="35"/>
        <end position="56"/>
    </location>
</feature>
<keyword evidence="3 5" id="KW-1133">Transmembrane helix</keyword>
<dbReference type="PANTHER" id="PTHR10846:SF8">
    <property type="entry name" value="INNER MEMBRANE PROTEIN YRBG"/>
    <property type="match status" value="1"/>
</dbReference>
<evidence type="ECO:0000259" key="6">
    <source>
        <dbReference type="Pfam" id="PF01699"/>
    </source>
</evidence>
<proteinExistence type="predicted"/>
<dbReference type="InterPro" id="IPR004837">
    <property type="entry name" value="NaCa_Exmemb"/>
</dbReference>